<gene>
    <name evidence="8" type="primary">CD163_0</name>
    <name evidence="8" type="ORF">FJT64_006330</name>
</gene>
<keyword evidence="4" id="KW-0325">Glycoprotein</keyword>
<name>A0A6A4VZC3_AMPAM</name>
<dbReference type="SUPFAM" id="SSF56487">
    <property type="entry name" value="SRCR-like"/>
    <property type="match status" value="1"/>
</dbReference>
<sequence>MWLTLYLTVALLAAGGGGAPGLPTSPAELETFEPEPRVFAVLNLLAAVDSRLRQQESLLKELAGQVADLRRRLPEYPICEVITVEQGRQFRLVGDAGCRRGRLQWRIKGYGQWHQLCDRSAWSAADAAVACRSLGFHSSVAGVDGPLIGSVERGYARGLSFDCQGDEQHLWQCPLGTETFHTDGCPADTTPAAVTCDDG</sequence>
<comment type="caution">
    <text evidence="8">The sequence shown here is derived from an EMBL/GenBank/DDBJ whole genome shotgun (WGS) entry which is preliminary data.</text>
</comment>
<dbReference type="PRINTS" id="PR00258">
    <property type="entry name" value="SPERACTRCPTR"/>
</dbReference>
<dbReference type="Proteomes" id="UP000440578">
    <property type="component" value="Unassembled WGS sequence"/>
</dbReference>
<dbReference type="PANTHER" id="PTHR19331:SF465">
    <property type="entry name" value="EGG PEPTIDE SPERACT RECEPTOR"/>
    <property type="match status" value="1"/>
</dbReference>
<evidence type="ECO:0000256" key="2">
    <source>
        <dbReference type="ARBA" id="ARBA00022737"/>
    </source>
</evidence>
<dbReference type="GO" id="GO:0016020">
    <property type="term" value="C:membrane"/>
    <property type="evidence" value="ECO:0007669"/>
    <property type="project" value="InterPro"/>
</dbReference>
<evidence type="ECO:0000256" key="1">
    <source>
        <dbReference type="ARBA" id="ARBA00022729"/>
    </source>
</evidence>
<feature type="domain" description="SRCR" evidence="7">
    <location>
        <begin position="90"/>
        <end position="197"/>
    </location>
</feature>
<dbReference type="AlphaFoldDB" id="A0A6A4VZC3"/>
<dbReference type="PROSITE" id="PS50287">
    <property type="entry name" value="SRCR_2"/>
    <property type="match status" value="1"/>
</dbReference>
<keyword evidence="3 5" id="KW-1015">Disulfide bond</keyword>
<dbReference type="PANTHER" id="PTHR19331">
    <property type="entry name" value="SCAVENGER RECEPTOR DOMAIN-CONTAINING"/>
    <property type="match status" value="1"/>
</dbReference>
<organism evidence="8 9">
    <name type="scientific">Amphibalanus amphitrite</name>
    <name type="common">Striped barnacle</name>
    <name type="synonym">Balanus amphitrite</name>
    <dbReference type="NCBI Taxonomy" id="1232801"/>
    <lineage>
        <taxon>Eukaryota</taxon>
        <taxon>Metazoa</taxon>
        <taxon>Ecdysozoa</taxon>
        <taxon>Arthropoda</taxon>
        <taxon>Crustacea</taxon>
        <taxon>Multicrustacea</taxon>
        <taxon>Cirripedia</taxon>
        <taxon>Thoracica</taxon>
        <taxon>Thoracicalcarea</taxon>
        <taxon>Balanomorpha</taxon>
        <taxon>Balanoidea</taxon>
        <taxon>Balanidae</taxon>
        <taxon>Amphibalaninae</taxon>
        <taxon>Amphibalanus</taxon>
    </lineage>
</organism>
<evidence type="ECO:0000313" key="8">
    <source>
        <dbReference type="EMBL" id="KAF0296182.1"/>
    </source>
</evidence>
<keyword evidence="2" id="KW-0677">Repeat</keyword>
<keyword evidence="1 6" id="KW-0732">Signal</keyword>
<feature type="chain" id="PRO_5025356612" evidence="6">
    <location>
        <begin position="19"/>
        <end position="199"/>
    </location>
</feature>
<comment type="caution">
    <text evidence="5">Lacks conserved residue(s) required for the propagation of feature annotation.</text>
</comment>
<dbReference type="Gene3D" id="3.10.250.10">
    <property type="entry name" value="SRCR-like domain"/>
    <property type="match status" value="1"/>
</dbReference>
<reference evidence="8 9" key="1">
    <citation type="submission" date="2019-07" db="EMBL/GenBank/DDBJ databases">
        <title>Draft genome assembly of a fouling barnacle, Amphibalanus amphitrite (Darwin, 1854): The first reference genome for Thecostraca.</title>
        <authorList>
            <person name="Kim W."/>
        </authorList>
    </citation>
    <scope>NUCLEOTIDE SEQUENCE [LARGE SCALE GENOMIC DNA]</scope>
    <source>
        <strain evidence="8">SNU_AA5</strain>
        <tissue evidence="8">Soma without cirri and trophi</tissue>
    </source>
</reference>
<dbReference type="InterPro" id="IPR001190">
    <property type="entry name" value="SRCR"/>
</dbReference>
<feature type="signal peptide" evidence="6">
    <location>
        <begin position="1"/>
        <end position="18"/>
    </location>
</feature>
<dbReference type="Pfam" id="PF00530">
    <property type="entry name" value="SRCR"/>
    <property type="match status" value="1"/>
</dbReference>
<evidence type="ECO:0000256" key="3">
    <source>
        <dbReference type="ARBA" id="ARBA00023157"/>
    </source>
</evidence>
<dbReference type="InterPro" id="IPR036772">
    <property type="entry name" value="SRCR-like_dom_sf"/>
</dbReference>
<accession>A0A6A4VZC3</accession>
<feature type="disulfide bond" evidence="5">
    <location>
        <begin position="163"/>
        <end position="173"/>
    </location>
</feature>
<proteinExistence type="predicted"/>
<evidence type="ECO:0000256" key="6">
    <source>
        <dbReference type="SAM" id="SignalP"/>
    </source>
</evidence>
<evidence type="ECO:0000256" key="4">
    <source>
        <dbReference type="ARBA" id="ARBA00023180"/>
    </source>
</evidence>
<keyword evidence="8" id="KW-0675">Receptor</keyword>
<dbReference type="EMBL" id="VIIS01001579">
    <property type="protein sequence ID" value="KAF0296182.1"/>
    <property type="molecule type" value="Genomic_DNA"/>
</dbReference>
<protein>
    <submittedName>
        <fullName evidence="8">Scavenger receptor cysteine-rich type 1 protein M130</fullName>
    </submittedName>
</protein>
<evidence type="ECO:0000259" key="7">
    <source>
        <dbReference type="PROSITE" id="PS50287"/>
    </source>
</evidence>
<evidence type="ECO:0000313" key="9">
    <source>
        <dbReference type="Proteomes" id="UP000440578"/>
    </source>
</evidence>
<evidence type="ECO:0000256" key="5">
    <source>
        <dbReference type="PROSITE-ProRule" id="PRU00196"/>
    </source>
</evidence>
<dbReference type="SMART" id="SM00202">
    <property type="entry name" value="SR"/>
    <property type="match status" value="1"/>
</dbReference>
<keyword evidence="9" id="KW-1185">Reference proteome</keyword>